<accession>A0A1A8Z835</accession>
<dbReference type="AlphaFoldDB" id="A0A1A8Z835"/>
<sequence length="253" mass="30913">MSDSSDKEWIQKFCNNIIKNSQYINNIKGEKGHKYQCLQYKYWIYDQVVKNPTKKSEDNNIETFANKFMNHEIRTSKGFIEYNFKYYFSEKKFNELKEKVQKKYLHYYFRNFELNQETTEKCKQDKFSTFEKHLNSIIKLYNIYKENECTYYHFYLYNRCDDYFKIKENYNPKFLLSILENSKYPTKPVEKPYITENSETADKNLQVMFTCHKAFCSNDPSSCNLICKVKKKRRYRKFGLCNLTELFILPDYL</sequence>
<dbReference type="InterPro" id="IPR008780">
    <property type="entry name" value="Plasmodium_Vir"/>
</dbReference>
<proteinExistence type="predicted"/>
<protein>
    <submittedName>
        <fullName evidence="2">PIR Superfamily Protein</fullName>
    </submittedName>
</protein>
<evidence type="ECO:0000313" key="3">
    <source>
        <dbReference type="Proteomes" id="UP000078550"/>
    </source>
</evidence>
<gene>
    <name evidence="1" type="ORF">POVWA1_040120</name>
    <name evidence="2" type="ORF">POVWA2_038890</name>
</gene>
<reference evidence="3 4" key="2">
    <citation type="submission" date="2016-05" db="EMBL/GenBank/DDBJ databases">
        <authorList>
            <person name="Naeem Raeece"/>
        </authorList>
    </citation>
    <scope>NUCLEOTIDE SEQUENCE [LARGE SCALE GENOMIC DNA]</scope>
</reference>
<dbReference type="Proteomes" id="UP000078555">
    <property type="component" value="Unassembled WGS sequence"/>
</dbReference>
<dbReference type="EMBL" id="FLRE01000150">
    <property type="protein sequence ID" value="SBT39994.1"/>
    <property type="molecule type" value="Genomic_DNA"/>
</dbReference>
<keyword evidence="4" id="KW-1185">Reference proteome</keyword>
<dbReference type="EMBL" id="FLRD01000111">
    <property type="protein sequence ID" value="SBT39504.1"/>
    <property type="molecule type" value="Genomic_DNA"/>
</dbReference>
<dbReference type="Pfam" id="PF05795">
    <property type="entry name" value="Plasmodium_Vir"/>
    <property type="match status" value="1"/>
</dbReference>
<name>A0A1A8Z835_PLAOA</name>
<dbReference type="Proteomes" id="UP000078550">
    <property type="component" value="Unassembled WGS sequence"/>
</dbReference>
<evidence type="ECO:0000313" key="1">
    <source>
        <dbReference type="EMBL" id="SBT39504.1"/>
    </source>
</evidence>
<evidence type="ECO:0000313" key="2">
    <source>
        <dbReference type="EMBL" id="SBT39994.1"/>
    </source>
</evidence>
<evidence type="ECO:0000313" key="4">
    <source>
        <dbReference type="Proteomes" id="UP000078555"/>
    </source>
</evidence>
<organism evidence="2 3">
    <name type="scientific">Plasmodium ovale wallikeri</name>
    <dbReference type="NCBI Taxonomy" id="864142"/>
    <lineage>
        <taxon>Eukaryota</taxon>
        <taxon>Sar</taxon>
        <taxon>Alveolata</taxon>
        <taxon>Apicomplexa</taxon>
        <taxon>Aconoidasida</taxon>
        <taxon>Haemosporida</taxon>
        <taxon>Plasmodiidae</taxon>
        <taxon>Plasmodium</taxon>
        <taxon>Plasmodium (Plasmodium)</taxon>
    </lineage>
</organism>
<reference evidence="2" key="1">
    <citation type="submission" date="2016-05" db="EMBL/GenBank/DDBJ databases">
        <authorList>
            <person name="Lavstsen T."/>
            <person name="Jespersen J.S."/>
        </authorList>
    </citation>
    <scope>NUCLEOTIDE SEQUENCE [LARGE SCALE GENOMIC DNA]</scope>
</reference>